<dbReference type="EMBL" id="JAFJZO010000036">
    <property type="protein sequence ID" value="KAG5489922.1"/>
    <property type="molecule type" value="Genomic_DNA"/>
</dbReference>
<feature type="compositionally biased region" description="Low complexity" evidence="1">
    <location>
        <begin position="334"/>
        <end position="351"/>
    </location>
</feature>
<dbReference type="OrthoDB" id="267528at2759"/>
<reference evidence="2 3" key="1">
    <citation type="submission" date="2021-02" db="EMBL/GenBank/DDBJ databases">
        <title>Porcisia hertigi Genome sequencing and assembly.</title>
        <authorList>
            <person name="Almutairi H."/>
            <person name="Gatherer D."/>
        </authorList>
    </citation>
    <scope>NUCLEOTIDE SEQUENCE [LARGE SCALE GENOMIC DNA]</scope>
    <source>
        <strain evidence="2 3">C119</strain>
    </source>
</reference>
<feature type="region of interest" description="Disordered" evidence="1">
    <location>
        <begin position="396"/>
        <end position="442"/>
    </location>
</feature>
<evidence type="ECO:0000313" key="3">
    <source>
        <dbReference type="Proteomes" id="UP000674318"/>
    </source>
</evidence>
<keyword evidence="3" id="KW-1185">Reference proteome</keyword>
<feature type="compositionally biased region" description="Polar residues" evidence="1">
    <location>
        <begin position="415"/>
        <end position="438"/>
    </location>
</feature>
<organism evidence="2 3">
    <name type="scientific">Porcisia hertigi</name>
    <dbReference type="NCBI Taxonomy" id="2761500"/>
    <lineage>
        <taxon>Eukaryota</taxon>
        <taxon>Discoba</taxon>
        <taxon>Euglenozoa</taxon>
        <taxon>Kinetoplastea</taxon>
        <taxon>Metakinetoplastina</taxon>
        <taxon>Trypanosomatida</taxon>
        <taxon>Trypanosomatidae</taxon>
        <taxon>Leishmaniinae</taxon>
        <taxon>Porcisia</taxon>
    </lineage>
</organism>
<feature type="region of interest" description="Disordered" evidence="1">
    <location>
        <begin position="176"/>
        <end position="351"/>
    </location>
</feature>
<dbReference type="KEGG" id="phet:94286170"/>
<gene>
    <name evidence="2" type="ORF">JKF63_00039</name>
</gene>
<name>A0A836KXZ2_9TRYP</name>
<protein>
    <submittedName>
        <fullName evidence="2">Uncharacterized protein</fullName>
    </submittedName>
</protein>
<feature type="region of interest" description="Disordered" evidence="1">
    <location>
        <begin position="456"/>
        <end position="507"/>
    </location>
</feature>
<dbReference type="RefSeq" id="XP_067752250.1">
    <property type="nucleotide sequence ID" value="XM_067896093.1"/>
</dbReference>
<feature type="compositionally biased region" description="Polar residues" evidence="1">
    <location>
        <begin position="127"/>
        <end position="136"/>
    </location>
</feature>
<feature type="compositionally biased region" description="Polar residues" evidence="1">
    <location>
        <begin position="278"/>
        <end position="293"/>
    </location>
</feature>
<comment type="caution">
    <text evidence="2">The sequence shown here is derived from an EMBL/GenBank/DDBJ whole genome shotgun (WGS) entry which is preliminary data.</text>
</comment>
<feature type="compositionally biased region" description="Polar residues" evidence="1">
    <location>
        <begin position="183"/>
        <end position="214"/>
    </location>
</feature>
<sequence>MFPGGVGSGLEPVYPLHGGAYPFVDSMPISSTPGVFSSCIGRSTLGAGVDRGCIAGGGMGARVDPAEGSPAEDEASKKEDRMLLRLLYHQQQSIQVQLNTMMEWMQQVDYRIASVERLFRRVCPSTADETTSNIPTSAAAPPFQSTFTADGYGTVAGKPQTAQLYSSSPALGVREVSLPHTGSAPTSVHSGQGPQQRGASSILESSCACTPPSEQTRHHTGGAGGGSAVPSTNRSLESVMAQPWDPHDTSFRSTSGAAAHSRTSSYTSALGRRANPLLASSTTVSKLPTSSLRPNWGDPKPLSKADTSVPSGTAQTSFSSHFTSLDTQQPPPSRQQHQQSRQPPVVSPPTAAAVPYASAPLYTSADAAVPPYRRIPPESISRQTLGRAAAAAVVSTTAANRTSSVVSGAADAPLATSNREGTLPPAQNSSRATCSNHGDAQGCATTVAPVVDEAQKVPPTHSGTRSHQDPRAITDPATGASGATRGHGGGTGLPLASNDDSLSDGYGSYESRVYMKNIGLL</sequence>
<proteinExistence type="predicted"/>
<dbReference type="GeneID" id="94286170"/>
<feature type="compositionally biased region" description="Low complexity" evidence="1">
    <location>
        <begin position="396"/>
        <end position="407"/>
    </location>
</feature>
<feature type="compositionally biased region" description="Polar residues" evidence="1">
    <location>
        <begin position="305"/>
        <end position="327"/>
    </location>
</feature>
<evidence type="ECO:0000313" key="2">
    <source>
        <dbReference type="EMBL" id="KAG5489922.1"/>
    </source>
</evidence>
<feature type="compositionally biased region" description="Polar residues" evidence="1">
    <location>
        <begin position="251"/>
        <end position="268"/>
    </location>
</feature>
<feature type="region of interest" description="Disordered" evidence="1">
    <location>
        <begin position="126"/>
        <end position="145"/>
    </location>
</feature>
<accession>A0A836KXZ2</accession>
<evidence type="ECO:0000256" key="1">
    <source>
        <dbReference type="SAM" id="MobiDB-lite"/>
    </source>
</evidence>
<dbReference type="AlphaFoldDB" id="A0A836KXZ2"/>
<dbReference type="Proteomes" id="UP000674318">
    <property type="component" value="Unassembled WGS sequence"/>
</dbReference>